<dbReference type="PROSITE" id="PS51257">
    <property type="entry name" value="PROKAR_LIPOPROTEIN"/>
    <property type="match status" value="1"/>
</dbReference>
<dbReference type="AlphaFoldDB" id="A0A6A5UNE8"/>
<protein>
    <submittedName>
        <fullName evidence="1">Uncharacterized protein</fullName>
    </submittedName>
</protein>
<organism evidence="1 2">
    <name type="scientific">Bimuria novae-zelandiae CBS 107.79</name>
    <dbReference type="NCBI Taxonomy" id="1447943"/>
    <lineage>
        <taxon>Eukaryota</taxon>
        <taxon>Fungi</taxon>
        <taxon>Dikarya</taxon>
        <taxon>Ascomycota</taxon>
        <taxon>Pezizomycotina</taxon>
        <taxon>Dothideomycetes</taxon>
        <taxon>Pleosporomycetidae</taxon>
        <taxon>Pleosporales</taxon>
        <taxon>Massarineae</taxon>
        <taxon>Didymosphaeriaceae</taxon>
        <taxon>Bimuria</taxon>
    </lineage>
</organism>
<proteinExistence type="predicted"/>
<sequence>MLNRATHFGVKVGNCFAQSRPLLPSSATGIIACALGRSHLFLTHINVTVAELPSRTSRRPIHPP</sequence>
<evidence type="ECO:0000313" key="1">
    <source>
        <dbReference type="EMBL" id="KAF1965449.1"/>
    </source>
</evidence>
<gene>
    <name evidence="1" type="ORF">BU23DRAFT_561105</name>
</gene>
<keyword evidence="2" id="KW-1185">Reference proteome</keyword>
<accession>A0A6A5UNE8</accession>
<evidence type="ECO:0000313" key="2">
    <source>
        <dbReference type="Proteomes" id="UP000800036"/>
    </source>
</evidence>
<name>A0A6A5UNE8_9PLEO</name>
<reference evidence="1" key="1">
    <citation type="journal article" date="2020" name="Stud. Mycol.">
        <title>101 Dothideomycetes genomes: a test case for predicting lifestyles and emergence of pathogens.</title>
        <authorList>
            <person name="Haridas S."/>
            <person name="Albert R."/>
            <person name="Binder M."/>
            <person name="Bloem J."/>
            <person name="Labutti K."/>
            <person name="Salamov A."/>
            <person name="Andreopoulos B."/>
            <person name="Baker S."/>
            <person name="Barry K."/>
            <person name="Bills G."/>
            <person name="Bluhm B."/>
            <person name="Cannon C."/>
            <person name="Castanera R."/>
            <person name="Culley D."/>
            <person name="Daum C."/>
            <person name="Ezra D."/>
            <person name="Gonzalez J."/>
            <person name="Henrissat B."/>
            <person name="Kuo A."/>
            <person name="Liang C."/>
            <person name="Lipzen A."/>
            <person name="Lutzoni F."/>
            <person name="Magnuson J."/>
            <person name="Mondo S."/>
            <person name="Nolan M."/>
            <person name="Ohm R."/>
            <person name="Pangilinan J."/>
            <person name="Park H.-J."/>
            <person name="Ramirez L."/>
            <person name="Alfaro M."/>
            <person name="Sun H."/>
            <person name="Tritt A."/>
            <person name="Yoshinaga Y."/>
            <person name="Zwiers L.-H."/>
            <person name="Turgeon B."/>
            <person name="Goodwin S."/>
            <person name="Spatafora J."/>
            <person name="Crous P."/>
            <person name="Grigoriev I."/>
        </authorList>
    </citation>
    <scope>NUCLEOTIDE SEQUENCE</scope>
    <source>
        <strain evidence="1">CBS 107.79</strain>
    </source>
</reference>
<dbReference type="Proteomes" id="UP000800036">
    <property type="component" value="Unassembled WGS sequence"/>
</dbReference>
<dbReference type="EMBL" id="ML976762">
    <property type="protein sequence ID" value="KAF1965449.1"/>
    <property type="molecule type" value="Genomic_DNA"/>
</dbReference>